<name>A0A916JSB1_9BURK</name>
<keyword evidence="3" id="KW-1185">Reference proteome</keyword>
<sequence length="68" mass="7537">MSASPANNNILAVFISVLLILIRPIVKRLKITSYAHGVYIERSVNRHATQGVYCAALTGVKEREMLKP</sequence>
<dbReference type="AlphaFoldDB" id="A0A916JSB1"/>
<dbReference type="KEGG" id="vtr:MYVALT_F_00300"/>
<keyword evidence="1" id="KW-0472">Membrane</keyword>
<evidence type="ECO:0000313" key="2">
    <source>
        <dbReference type="EMBL" id="CAG7599589.1"/>
    </source>
</evidence>
<organism evidence="2 3">
    <name type="scientific">Candidatus Vallotiella hemipterorum</name>
    <dbReference type="NCBI Taxonomy" id="1177213"/>
    <lineage>
        <taxon>Bacteria</taxon>
        <taxon>Pseudomonadati</taxon>
        <taxon>Pseudomonadota</taxon>
        <taxon>Betaproteobacteria</taxon>
        <taxon>Burkholderiales</taxon>
        <taxon>Burkholderiaceae</taxon>
        <taxon>Candidatus Vallotiella</taxon>
    </lineage>
</organism>
<proteinExistence type="predicted"/>
<keyword evidence="1" id="KW-1133">Transmembrane helix</keyword>
<reference evidence="2" key="1">
    <citation type="submission" date="2021-06" db="EMBL/GenBank/DDBJ databases">
        <authorList>
            <person name="Szabo G."/>
        </authorList>
    </citation>
    <scope>NUCLEOTIDE SEQUENCE</scope>
    <source>
        <strain evidence="2">MYVALT</strain>
    </source>
</reference>
<accession>A0A916JSB1</accession>
<protein>
    <submittedName>
        <fullName evidence="2">Uncharacterized protein</fullName>
    </submittedName>
</protein>
<keyword evidence="1" id="KW-0812">Transmembrane</keyword>
<evidence type="ECO:0000256" key="1">
    <source>
        <dbReference type="SAM" id="Phobius"/>
    </source>
</evidence>
<evidence type="ECO:0000313" key="3">
    <source>
        <dbReference type="Proteomes" id="UP000693996"/>
    </source>
</evidence>
<feature type="transmembrane region" description="Helical" evidence="1">
    <location>
        <begin position="6"/>
        <end position="26"/>
    </location>
</feature>
<dbReference type="EMBL" id="OU343031">
    <property type="protein sequence ID" value="CAG7599589.1"/>
    <property type="molecule type" value="Genomic_DNA"/>
</dbReference>
<dbReference type="Proteomes" id="UP000693996">
    <property type="component" value="Chromosome"/>
</dbReference>
<gene>
    <name evidence="2" type="ORF">MYVALT_F_00300</name>
</gene>